<dbReference type="InterPro" id="IPR003787">
    <property type="entry name" value="Sulphur_relay_DsrE/F-like"/>
</dbReference>
<sequence>MIQTHLTDTRAVSDDESSSAPRESVGGRPSFFFGMMGTPFQTDTVTSLFRMVESALRQGHNVTVWNCGHATGLSQSTLVRPRDFFAARDAGDINPTTAELIQALFRRYPGSGQLEWLVCRYCMEERGTTAQIPEIKVKIPFSFQHYLSAADVSLVLGVKS</sequence>
<proteinExistence type="predicted"/>
<evidence type="ECO:0000313" key="3">
    <source>
        <dbReference type="Proteomes" id="UP001216674"/>
    </source>
</evidence>
<reference evidence="2 3" key="1">
    <citation type="submission" date="2023-03" db="EMBL/GenBank/DDBJ databases">
        <title>Draft assemblies of triclosan tolerant bacteria isolated from returned activated sludge.</title>
        <authorList>
            <person name="Van Hamelsveld S."/>
        </authorList>
    </citation>
    <scope>NUCLEOTIDE SEQUENCE [LARGE SCALE GENOMIC DNA]</scope>
    <source>
        <strain evidence="2 3">GW210010_S58</strain>
    </source>
</reference>
<comment type="caution">
    <text evidence="2">The sequence shown here is derived from an EMBL/GenBank/DDBJ whole genome shotgun (WGS) entry which is preliminary data.</text>
</comment>
<gene>
    <name evidence="2" type="ORF">P3W85_20680</name>
</gene>
<dbReference type="SUPFAM" id="SSF75169">
    <property type="entry name" value="DsrEFH-like"/>
    <property type="match status" value="1"/>
</dbReference>
<dbReference type="EMBL" id="JARJLM010000351">
    <property type="protein sequence ID" value="MDF3835352.1"/>
    <property type="molecule type" value="Genomic_DNA"/>
</dbReference>
<dbReference type="Gene3D" id="3.40.1260.10">
    <property type="entry name" value="DsrEFH-like"/>
    <property type="match status" value="1"/>
</dbReference>
<keyword evidence="3" id="KW-1185">Reference proteome</keyword>
<protein>
    <submittedName>
        <fullName evidence="2">DsrE family protein</fullName>
    </submittedName>
</protein>
<dbReference type="RefSeq" id="WP_276266160.1">
    <property type="nucleotide sequence ID" value="NZ_JARJLM010000351.1"/>
</dbReference>
<name>A0ABT6ARX3_9BURK</name>
<feature type="region of interest" description="Disordered" evidence="1">
    <location>
        <begin position="1"/>
        <end position="26"/>
    </location>
</feature>
<dbReference type="InterPro" id="IPR027396">
    <property type="entry name" value="DsrEFH-like"/>
</dbReference>
<organism evidence="2 3">
    <name type="scientific">Cupriavidus basilensis</name>
    <dbReference type="NCBI Taxonomy" id="68895"/>
    <lineage>
        <taxon>Bacteria</taxon>
        <taxon>Pseudomonadati</taxon>
        <taxon>Pseudomonadota</taxon>
        <taxon>Betaproteobacteria</taxon>
        <taxon>Burkholderiales</taxon>
        <taxon>Burkholderiaceae</taxon>
        <taxon>Cupriavidus</taxon>
    </lineage>
</organism>
<dbReference type="Pfam" id="PF02635">
    <property type="entry name" value="DsrE"/>
    <property type="match status" value="1"/>
</dbReference>
<evidence type="ECO:0000256" key="1">
    <source>
        <dbReference type="SAM" id="MobiDB-lite"/>
    </source>
</evidence>
<accession>A0ABT6ARX3</accession>
<evidence type="ECO:0000313" key="2">
    <source>
        <dbReference type="EMBL" id="MDF3835352.1"/>
    </source>
</evidence>
<dbReference type="Proteomes" id="UP001216674">
    <property type="component" value="Unassembled WGS sequence"/>
</dbReference>